<name>A0A521DYG9_9SPHI</name>
<dbReference type="InterPro" id="IPR024302">
    <property type="entry name" value="SusD-like"/>
</dbReference>
<evidence type="ECO:0000256" key="1">
    <source>
        <dbReference type="SAM" id="SignalP"/>
    </source>
</evidence>
<keyword evidence="3" id="KW-1185">Reference proteome</keyword>
<dbReference type="Pfam" id="PF12741">
    <property type="entry name" value="SusD-like"/>
    <property type="match status" value="1"/>
</dbReference>
<dbReference type="OrthoDB" id="9766256at2"/>
<reference evidence="2 3" key="1">
    <citation type="submission" date="2017-05" db="EMBL/GenBank/DDBJ databases">
        <authorList>
            <person name="Varghese N."/>
            <person name="Submissions S."/>
        </authorList>
    </citation>
    <scope>NUCLEOTIDE SEQUENCE [LARGE SCALE GENOMIC DNA]</scope>
    <source>
        <strain evidence="2 3">DSM 19036</strain>
    </source>
</reference>
<gene>
    <name evidence="2" type="ORF">SAMN06265348_106365</name>
</gene>
<organism evidence="2 3">
    <name type="scientific">Pedobacter westerhofensis</name>
    <dbReference type="NCBI Taxonomy" id="425512"/>
    <lineage>
        <taxon>Bacteria</taxon>
        <taxon>Pseudomonadati</taxon>
        <taxon>Bacteroidota</taxon>
        <taxon>Sphingobacteriia</taxon>
        <taxon>Sphingobacteriales</taxon>
        <taxon>Sphingobacteriaceae</taxon>
        <taxon>Pedobacter</taxon>
    </lineage>
</organism>
<dbReference type="InterPro" id="IPR011990">
    <property type="entry name" value="TPR-like_helical_dom_sf"/>
</dbReference>
<accession>A0A521DYG9</accession>
<keyword evidence="2" id="KW-0449">Lipoprotein</keyword>
<feature type="chain" id="PRO_5021998662" evidence="1">
    <location>
        <begin position="25"/>
        <end position="527"/>
    </location>
</feature>
<evidence type="ECO:0000313" key="2">
    <source>
        <dbReference type="EMBL" id="SMO76784.1"/>
    </source>
</evidence>
<dbReference type="EMBL" id="FXTN01000006">
    <property type="protein sequence ID" value="SMO76784.1"/>
    <property type="molecule type" value="Genomic_DNA"/>
</dbReference>
<keyword evidence="1" id="KW-0732">Signal</keyword>
<dbReference type="Proteomes" id="UP000320300">
    <property type="component" value="Unassembled WGS sequence"/>
</dbReference>
<feature type="signal peptide" evidence="1">
    <location>
        <begin position="1"/>
        <end position="24"/>
    </location>
</feature>
<dbReference type="PROSITE" id="PS51257">
    <property type="entry name" value="PROKAR_LIPOPROTEIN"/>
    <property type="match status" value="1"/>
</dbReference>
<dbReference type="RefSeq" id="WP_142528813.1">
    <property type="nucleotide sequence ID" value="NZ_CBCSJO010000006.1"/>
</dbReference>
<dbReference type="Gene3D" id="1.25.40.390">
    <property type="match status" value="1"/>
</dbReference>
<proteinExistence type="predicted"/>
<dbReference type="AlphaFoldDB" id="A0A521DYG9"/>
<sequence>MKKYTHKMNYKVFFLCMLMFAASSCTKDFDGLNTDKGDISDIDLQKDGAEAAFLLPVMMNNIVKTTPDEQTQQNLQAESYAGYLEAPSNFLGNVNTTTYVTRGIWESSYTISVNGVMNNWLTMKRKGFDTKYPDLYAIALITKVAAGQRLVDTFGPFPYSKYGDTAEPAFDSPAAAYAAMFLDLDKAVANLQAAETADPNADQTRFKKWDRSTLLGEYTNWIKLANTLRLRMGMRISVVDAALGKTQAEKAVLAASGGLLDATTGSFSVSAPSGTNPHYTMTNAWSDTRISAAVVTYLQGFGDPRLPAYVLPATDPVLNGTYRGIRPGVERPTKSVYENYSKYNVAQAAPMKVVDVAESYFLKAEGVLRGWNMGTGTAQSFYEAGVRASIAANGVAGADTYLQSTSTQLAYVDPKRPDYASAPLTTNVVKWDEGAAFETKLEKIITQKWIAVFPEGTEGWSEFRRTGYPKQYFIMSPQNPVLPLGTYIKRLTYPTSVVTSSQNAYNAAVAAYLGGVENEATKFYWIK</sequence>
<dbReference type="SUPFAM" id="SSF48452">
    <property type="entry name" value="TPR-like"/>
    <property type="match status" value="1"/>
</dbReference>
<protein>
    <submittedName>
        <fullName evidence="2">Susd and RagB outer membrane lipoprotein</fullName>
    </submittedName>
</protein>
<evidence type="ECO:0000313" key="3">
    <source>
        <dbReference type="Proteomes" id="UP000320300"/>
    </source>
</evidence>